<evidence type="ECO:0000313" key="6">
    <source>
        <dbReference type="Proteomes" id="UP000198508"/>
    </source>
</evidence>
<dbReference type="Proteomes" id="UP000198508">
    <property type="component" value="Unassembled WGS sequence"/>
</dbReference>
<dbReference type="InterPro" id="IPR002346">
    <property type="entry name" value="Mopterin_DH_FAD-bd"/>
</dbReference>
<sequence>MVQAYYVPQTVEEAAGLLEKHAGKARIMAGGTDLVLDIKDGKHCPEYLVDITKIKELKQIEAREQTILIGAGVTHNQAAASALVQGGAACLAQASSMVGSHQIRNSSTLAGNVVNAQPAADSAVALVALGARARILTGREEALVPVEELYAGFGKSHVNSSKSILTGFLVPAEAGTGSGYMRLQQRKALALPMLCVAAWIRRQEGTVKEARIAMAPVGVGPVRAAEAEHFLLDREGGEALWSRAGELALKNANPRDSLVRGSRKYRLEVLPALVREALSMAWEDAGRKEEAHG</sequence>
<dbReference type="PANTHER" id="PTHR42659:SF2">
    <property type="entry name" value="XANTHINE DEHYDROGENASE SUBUNIT C-RELATED"/>
    <property type="match status" value="1"/>
</dbReference>
<dbReference type="InterPro" id="IPR005107">
    <property type="entry name" value="CO_DH_flav_C"/>
</dbReference>
<dbReference type="InterPro" id="IPR016166">
    <property type="entry name" value="FAD-bd_PCMH"/>
</dbReference>
<dbReference type="InterPro" id="IPR016169">
    <property type="entry name" value="FAD-bd_PCMH_sub2"/>
</dbReference>
<reference evidence="6" key="1">
    <citation type="submission" date="2016-10" db="EMBL/GenBank/DDBJ databases">
        <authorList>
            <person name="Varghese N."/>
            <person name="Submissions S."/>
        </authorList>
    </citation>
    <scope>NUCLEOTIDE SEQUENCE [LARGE SCALE GENOMIC DNA]</scope>
    <source>
        <strain evidence="6">NLAE-zl-G277</strain>
    </source>
</reference>
<evidence type="ECO:0000256" key="3">
    <source>
        <dbReference type="ARBA" id="ARBA00023002"/>
    </source>
</evidence>
<gene>
    <name evidence="5" type="ORF">SAMN05216313_11291</name>
</gene>
<dbReference type="GO" id="GO:0016491">
    <property type="term" value="F:oxidoreductase activity"/>
    <property type="evidence" value="ECO:0007669"/>
    <property type="project" value="UniProtKB-KW"/>
</dbReference>
<dbReference type="SMART" id="SM01092">
    <property type="entry name" value="CO_deh_flav_C"/>
    <property type="match status" value="1"/>
</dbReference>
<dbReference type="AlphaFoldDB" id="A0A1I0GPN5"/>
<dbReference type="InterPro" id="IPR036683">
    <property type="entry name" value="CO_DH_flav_C_dom_sf"/>
</dbReference>
<keyword evidence="3" id="KW-0560">Oxidoreductase</keyword>
<dbReference type="Gene3D" id="3.30.390.50">
    <property type="entry name" value="CO dehydrogenase flavoprotein, C-terminal domain"/>
    <property type="match status" value="1"/>
</dbReference>
<keyword evidence="2" id="KW-0274">FAD</keyword>
<dbReference type="STRING" id="460384.SAMN05216313_11291"/>
<keyword evidence="6" id="KW-1185">Reference proteome</keyword>
<feature type="domain" description="FAD-binding PCMH-type" evidence="4">
    <location>
        <begin position="1"/>
        <end position="175"/>
    </location>
</feature>
<dbReference type="SUPFAM" id="SSF56176">
    <property type="entry name" value="FAD-binding/transporter-associated domain-like"/>
    <property type="match status" value="1"/>
</dbReference>
<dbReference type="RefSeq" id="WP_092364330.1">
    <property type="nucleotide sequence ID" value="NZ_DAINWJ010000021.1"/>
</dbReference>
<dbReference type="InterPro" id="IPR036318">
    <property type="entry name" value="FAD-bd_PCMH-like_sf"/>
</dbReference>
<evidence type="ECO:0000256" key="2">
    <source>
        <dbReference type="ARBA" id="ARBA00022827"/>
    </source>
</evidence>
<name>A0A1I0GPN5_9FIRM</name>
<dbReference type="Gene3D" id="3.30.43.10">
    <property type="entry name" value="Uridine Diphospho-n-acetylenolpyruvylglucosamine Reductase, domain 2"/>
    <property type="match status" value="1"/>
</dbReference>
<dbReference type="GeneID" id="93278785"/>
<dbReference type="Pfam" id="PF00941">
    <property type="entry name" value="FAD_binding_5"/>
    <property type="match status" value="1"/>
</dbReference>
<evidence type="ECO:0000256" key="1">
    <source>
        <dbReference type="ARBA" id="ARBA00022630"/>
    </source>
</evidence>
<dbReference type="EMBL" id="FOIM01000012">
    <property type="protein sequence ID" value="SET72226.1"/>
    <property type="molecule type" value="Genomic_DNA"/>
</dbReference>
<dbReference type="PROSITE" id="PS51387">
    <property type="entry name" value="FAD_PCMH"/>
    <property type="match status" value="1"/>
</dbReference>
<organism evidence="5 6">
    <name type="scientific">Enterocloster lavalensis</name>
    <dbReference type="NCBI Taxonomy" id="460384"/>
    <lineage>
        <taxon>Bacteria</taxon>
        <taxon>Bacillati</taxon>
        <taxon>Bacillota</taxon>
        <taxon>Clostridia</taxon>
        <taxon>Lachnospirales</taxon>
        <taxon>Lachnospiraceae</taxon>
        <taxon>Enterocloster</taxon>
    </lineage>
</organism>
<dbReference type="Pfam" id="PF03450">
    <property type="entry name" value="CO_deh_flav_C"/>
    <property type="match status" value="1"/>
</dbReference>
<protein>
    <submittedName>
        <fullName evidence="5">Carbon-monoxide dehydrogenase medium subunit</fullName>
    </submittedName>
</protein>
<evidence type="ECO:0000313" key="5">
    <source>
        <dbReference type="EMBL" id="SET72226.1"/>
    </source>
</evidence>
<evidence type="ECO:0000259" key="4">
    <source>
        <dbReference type="PROSITE" id="PS51387"/>
    </source>
</evidence>
<dbReference type="PANTHER" id="PTHR42659">
    <property type="entry name" value="XANTHINE DEHYDROGENASE SUBUNIT C-RELATED"/>
    <property type="match status" value="1"/>
</dbReference>
<keyword evidence="1" id="KW-0285">Flavoprotein</keyword>
<dbReference type="Gene3D" id="3.30.465.10">
    <property type="match status" value="1"/>
</dbReference>
<dbReference type="GO" id="GO:0071949">
    <property type="term" value="F:FAD binding"/>
    <property type="evidence" value="ECO:0007669"/>
    <property type="project" value="InterPro"/>
</dbReference>
<proteinExistence type="predicted"/>
<dbReference type="SUPFAM" id="SSF55447">
    <property type="entry name" value="CO dehydrogenase flavoprotein C-terminal domain-like"/>
    <property type="match status" value="1"/>
</dbReference>
<accession>A0A1I0GPN5</accession>
<dbReference type="InterPro" id="IPR016167">
    <property type="entry name" value="FAD-bd_PCMH_sub1"/>
</dbReference>
<dbReference type="InterPro" id="IPR051312">
    <property type="entry name" value="Diverse_Substr_Oxidored"/>
</dbReference>